<keyword evidence="3 5" id="KW-1133">Transmembrane helix</keyword>
<evidence type="ECO:0008006" key="9">
    <source>
        <dbReference type="Google" id="ProtNLM"/>
    </source>
</evidence>
<keyword evidence="4 5" id="KW-0472">Membrane</keyword>
<feature type="transmembrane region" description="Helical" evidence="5">
    <location>
        <begin position="159"/>
        <end position="178"/>
    </location>
</feature>
<dbReference type="EMBL" id="RSCE01000021">
    <property type="protein sequence ID" value="RSH76753.1"/>
    <property type="molecule type" value="Genomic_DNA"/>
</dbReference>
<proteinExistence type="inferred from homology"/>
<evidence type="ECO:0000313" key="8">
    <source>
        <dbReference type="Proteomes" id="UP000279236"/>
    </source>
</evidence>
<dbReference type="GO" id="GO:0016020">
    <property type="term" value="C:membrane"/>
    <property type="evidence" value="ECO:0007669"/>
    <property type="project" value="UniProtKB-SubCell"/>
</dbReference>
<comment type="subcellular location">
    <subcellularLocation>
        <location evidence="1">Membrane</location>
        <topology evidence="1">Multi-pass membrane protein</topology>
    </subcellularLocation>
</comment>
<feature type="region of interest" description="Disordered" evidence="6">
    <location>
        <begin position="1"/>
        <end position="44"/>
    </location>
</feature>
<dbReference type="InterPro" id="IPR006214">
    <property type="entry name" value="Bax_inhibitor_1-related"/>
</dbReference>
<name>A0A427XDA6_9TREE</name>
<dbReference type="OrthoDB" id="7933078at2759"/>
<comment type="similarity">
    <text evidence="5">Belongs to the BI1 family.</text>
</comment>
<reference evidence="7 8" key="1">
    <citation type="submission" date="2018-11" db="EMBL/GenBank/DDBJ databases">
        <title>Genome sequence of Apiotrichum porosum DSM 27194.</title>
        <authorList>
            <person name="Aliyu H."/>
            <person name="Gorte O."/>
            <person name="Ochsenreither K."/>
        </authorList>
    </citation>
    <scope>NUCLEOTIDE SEQUENCE [LARGE SCALE GENOMIC DNA]</scope>
    <source>
        <strain evidence="7 8">DSM 27194</strain>
    </source>
</reference>
<feature type="transmembrane region" description="Helical" evidence="5">
    <location>
        <begin position="216"/>
        <end position="236"/>
    </location>
</feature>
<comment type="caution">
    <text evidence="7">The sequence shown here is derived from an EMBL/GenBank/DDBJ whole genome shotgun (WGS) entry which is preliminary data.</text>
</comment>
<evidence type="ECO:0000256" key="1">
    <source>
        <dbReference type="ARBA" id="ARBA00004141"/>
    </source>
</evidence>
<dbReference type="PANTHER" id="PTHR23291">
    <property type="entry name" value="BAX INHIBITOR-RELATED"/>
    <property type="match status" value="1"/>
</dbReference>
<evidence type="ECO:0000256" key="3">
    <source>
        <dbReference type="ARBA" id="ARBA00022989"/>
    </source>
</evidence>
<feature type="transmembrane region" description="Helical" evidence="5">
    <location>
        <begin position="184"/>
        <end position="204"/>
    </location>
</feature>
<feature type="transmembrane region" description="Helical" evidence="5">
    <location>
        <begin position="100"/>
        <end position="120"/>
    </location>
</feature>
<sequence length="300" mass="33054">MASPPKYAPPVGQYGSTADDHDDAGVSAPLLPQSSTDNKSKRAQQFDVNDASFVVGAMAGSSRNAWTDQPAEDDIPDDFKIGVCVMDCDEAIRRAFIRKVYAILLVQLALTATVSIALSFPGPKEFVQNNTWIIWTSLIGSFASLFGVYWKRHEFPTNMIILTLFTLFESVMIGTTTSYYDTKIVVQALLITTGVFVGLTLFTFQTKMDFSSFGPFLFGGLWGLITAGLVGIFLPFNATFDLVVACFGVLIFSGLVLYDTQQIMKTLSVDEAVLGSLRLYLDFLNLFLYILRILNSQNND</sequence>
<gene>
    <name evidence="7" type="ORF">EHS24_005331</name>
</gene>
<evidence type="ECO:0000313" key="7">
    <source>
        <dbReference type="EMBL" id="RSH76753.1"/>
    </source>
</evidence>
<dbReference type="Proteomes" id="UP000279236">
    <property type="component" value="Unassembled WGS sequence"/>
</dbReference>
<dbReference type="Pfam" id="PF01027">
    <property type="entry name" value="Bax1-I"/>
    <property type="match status" value="1"/>
</dbReference>
<dbReference type="PANTHER" id="PTHR23291:SF50">
    <property type="entry name" value="PROTEIN LIFEGUARD 4"/>
    <property type="match status" value="1"/>
</dbReference>
<protein>
    <recommendedName>
        <fullName evidence="9">Bax inhibitor 1</fullName>
    </recommendedName>
</protein>
<dbReference type="AlphaFoldDB" id="A0A427XDA6"/>
<keyword evidence="8" id="KW-1185">Reference proteome</keyword>
<dbReference type="CDD" id="cd10429">
    <property type="entry name" value="GAAP_like"/>
    <property type="match status" value="1"/>
</dbReference>
<dbReference type="STRING" id="105984.A0A427XDA6"/>
<dbReference type="RefSeq" id="XP_028471900.1">
    <property type="nucleotide sequence ID" value="XM_028620858.1"/>
</dbReference>
<evidence type="ECO:0000256" key="5">
    <source>
        <dbReference type="RuleBase" id="RU004379"/>
    </source>
</evidence>
<evidence type="ECO:0000256" key="6">
    <source>
        <dbReference type="SAM" id="MobiDB-lite"/>
    </source>
</evidence>
<evidence type="ECO:0000256" key="4">
    <source>
        <dbReference type="ARBA" id="ARBA00023136"/>
    </source>
</evidence>
<keyword evidence="2 5" id="KW-0812">Transmembrane</keyword>
<dbReference type="GeneID" id="39589874"/>
<accession>A0A427XDA6</accession>
<evidence type="ECO:0000256" key="2">
    <source>
        <dbReference type="ARBA" id="ARBA00022692"/>
    </source>
</evidence>
<feature type="transmembrane region" description="Helical" evidence="5">
    <location>
        <begin position="242"/>
        <end position="260"/>
    </location>
</feature>
<organism evidence="7 8">
    <name type="scientific">Apiotrichum porosum</name>
    <dbReference type="NCBI Taxonomy" id="105984"/>
    <lineage>
        <taxon>Eukaryota</taxon>
        <taxon>Fungi</taxon>
        <taxon>Dikarya</taxon>
        <taxon>Basidiomycota</taxon>
        <taxon>Agaricomycotina</taxon>
        <taxon>Tremellomycetes</taxon>
        <taxon>Trichosporonales</taxon>
        <taxon>Trichosporonaceae</taxon>
        <taxon>Apiotrichum</taxon>
    </lineage>
</organism>
<feature type="transmembrane region" description="Helical" evidence="5">
    <location>
        <begin position="132"/>
        <end position="150"/>
    </location>
</feature>